<keyword evidence="6" id="KW-0408">Iron</keyword>
<feature type="domain" description="2Fe-2S ferredoxin-type" evidence="9">
    <location>
        <begin position="6"/>
        <end position="95"/>
    </location>
</feature>
<dbReference type="InterPro" id="IPR036010">
    <property type="entry name" value="2Fe-2S_ferredoxin-like_sf"/>
</dbReference>
<evidence type="ECO:0000256" key="7">
    <source>
        <dbReference type="ARBA" id="ARBA00023014"/>
    </source>
</evidence>
<evidence type="ECO:0000256" key="6">
    <source>
        <dbReference type="ARBA" id="ARBA00023004"/>
    </source>
</evidence>
<comment type="similarity">
    <text evidence="1">Belongs to the 2Fe2S plant-type ferredoxin family.</text>
</comment>
<keyword evidence="11" id="KW-1185">Reference proteome</keyword>
<dbReference type="EMBL" id="CZVW01000035">
    <property type="protein sequence ID" value="CUT05212.1"/>
    <property type="molecule type" value="Genomic_DNA"/>
</dbReference>
<name>A0A0P1P403_9BACT</name>
<dbReference type="PROSITE" id="PS51085">
    <property type="entry name" value="2FE2S_FER_2"/>
    <property type="match status" value="1"/>
</dbReference>
<dbReference type="InterPro" id="IPR006058">
    <property type="entry name" value="2Fe2S_fd_BS"/>
</dbReference>
<evidence type="ECO:0000256" key="1">
    <source>
        <dbReference type="ARBA" id="ARBA00007874"/>
    </source>
</evidence>
<evidence type="ECO:0000256" key="2">
    <source>
        <dbReference type="ARBA" id="ARBA00022448"/>
    </source>
</evidence>
<evidence type="ECO:0000313" key="10">
    <source>
        <dbReference type="EMBL" id="CUT05212.1"/>
    </source>
</evidence>
<dbReference type="RefSeq" id="WP_092351124.1">
    <property type="nucleotide sequence ID" value="NZ_CZVW01000035.1"/>
</dbReference>
<evidence type="ECO:0000256" key="5">
    <source>
        <dbReference type="ARBA" id="ARBA00022982"/>
    </source>
</evidence>
<evidence type="ECO:0000313" key="11">
    <source>
        <dbReference type="Proteomes" id="UP000199197"/>
    </source>
</evidence>
<keyword evidence="7" id="KW-0411">Iron-sulfur</keyword>
<dbReference type="SUPFAM" id="SSF54292">
    <property type="entry name" value="2Fe-2S ferredoxin-like"/>
    <property type="match status" value="1"/>
</dbReference>
<sequence>MQNGVFKIRLMPNDIIFTCKPGETILDAALRNKISLPHGCTKGGCGICKIKVVGKVDFGRVSKNRLTDEEKEKGFCLSCRAVPLEDVEISLIDGSKLDESFDYKRYFSLIFGSKTVL</sequence>
<dbReference type="OrthoDB" id="9810588at2"/>
<dbReference type="GO" id="GO:0051537">
    <property type="term" value="F:2 iron, 2 sulfur cluster binding"/>
    <property type="evidence" value="ECO:0007669"/>
    <property type="project" value="UniProtKB-KW"/>
</dbReference>
<dbReference type="Proteomes" id="UP000199197">
    <property type="component" value="Unassembled WGS sequence"/>
</dbReference>
<comment type="cofactor">
    <cofactor evidence="8">
        <name>[2Fe-2S] cluster</name>
        <dbReference type="ChEBI" id="CHEBI:190135"/>
    </cofactor>
</comment>
<dbReference type="InterPro" id="IPR001041">
    <property type="entry name" value="2Fe-2S_ferredoxin-type"/>
</dbReference>
<dbReference type="Pfam" id="PF00111">
    <property type="entry name" value="Fer2"/>
    <property type="match status" value="1"/>
</dbReference>
<dbReference type="AlphaFoldDB" id="A0A0P1P403"/>
<proteinExistence type="inferred from homology"/>
<dbReference type="CDD" id="cd00207">
    <property type="entry name" value="fer2"/>
    <property type="match status" value="1"/>
</dbReference>
<keyword evidence="5" id="KW-0249">Electron transport</keyword>
<keyword evidence="4" id="KW-0479">Metal-binding</keyword>
<evidence type="ECO:0000259" key="9">
    <source>
        <dbReference type="PROSITE" id="PS51085"/>
    </source>
</evidence>
<organism evidence="10 11">
    <name type="scientific">Candidatus Chryseopegocella kryptomonas</name>
    <dbReference type="NCBI Taxonomy" id="1633643"/>
    <lineage>
        <taxon>Bacteria</taxon>
        <taxon>Pseudomonadati</taxon>
        <taxon>Candidatus Kryptoniota</taxon>
        <taxon>Candidatus Chryseopegocella</taxon>
    </lineage>
</organism>
<dbReference type="InterPro" id="IPR012675">
    <property type="entry name" value="Beta-grasp_dom_sf"/>
</dbReference>
<dbReference type="PANTHER" id="PTHR43112:SF3">
    <property type="entry name" value="FERREDOXIN-2, CHLOROPLASTIC"/>
    <property type="match status" value="1"/>
</dbReference>
<dbReference type="GO" id="GO:0046872">
    <property type="term" value="F:metal ion binding"/>
    <property type="evidence" value="ECO:0007669"/>
    <property type="project" value="UniProtKB-KW"/>
</dbReference>
<dbReference type="Gene3D" id="3.10.20.30">
    <property type="match status" value="1"/>
</dbReference>
<gene>
    <name evidence="10" type="ORF">JGI23_01912</name>
</gene>
<evidence type="ECO:0000256" key="3">
    <source>
        <dbReference type="ARBA" id="ARBA00022714"/>
    </source>
</evidence>
<dbReference type="PROSITE" id="PS00197">
    <property type="entry name" value="2FE2S_FER_1"/>
    <property type="match status" value="1"/>
</dbReference>
<evidence type="ECO:0000256" key="8">
    <source>
        <dbReference type="ARBA" id="ARBA00034078"/>
    </source>
</evidence>
<reference evidence="11" key="1">
    <citation type="submission" date="2015-11" db="EMBL/GenBank/DDBJ databases">
        <authorList>
            <person name="Varghese N."/>
        </authorList>
    </citation>
    <scope>NUCLEOTIDE SEQUENCE [LARGE SCALE GENOMIC DNA]</scope>
    <source>
        <strain evidence="11">JGI-23</strain>
    </source>
</reference>
<keyword evidence="2" id="KW-0813">Transport</keyword>
<dbReference type="PANTHER" id="PTHR43112">
    <property type="entry name" value="FERREDOXIN"/>
    <property type="match status" value="1"/>
</dbReference>
<accession>A0A0P1P403</accession>
<protein>
    <submittedName>
        <fullName evidence="10">Ferredoxin</fullName>
    </submittedName>
</protein>
<evidence type="ECO:0000256" key="4">
    <source>
        <dbReference type="ARBA" id="ARBA00022723"/>
    </source>
</evidence>
<keyword evidence="3" id="KW-0001">2Fe-2S</keyword>